<evidence type="ECO:0000313" key="1">
    <source>
        <dbReference type="EMBL" id="XRI68863.1"/>
    </source>
</evidence>
<gene>
    <name evidence="1" type="ORF">GL267_014080</name>
</gene>
<organism evidence="1 2">
    <name type="scientific">Acidithiobacillus ferrianus</name>
    <dbReference type="NCBI Taxonomy" id="2678518"/>
    <lineage>
        <taxon>Bacteria</taxon>
        <taxon>Pseudomonadati</taxon>
        <taxon>Pseudomonadota</taxon>
        <taxon>Acidithiobacillia</taxon>
        <taxon>Acidithiobacillales</taxon>
        <taxon>Acidithiobacillaceae</taxon>
        <taxon>Acidithiobacillus</taxon>
    </lineage>
</organism>
<evidence type="ECO:0000313" key="2">
    <source>
        <dbReference type="Proteomes" id="UP000470022"/>
    </source>
</evidence>
<proteinExistence type="predicted"/>
<protein>
    <submittedName>
        <fullName evidence="1">STAS domain-containing protein</fullName>
    </submittedName>
</protein>
<dbReference type="EMBL" id="CP127523">
    <property type="protein sequence ID" value="XRI68863.1"/>
    <property type="molecule type" value="Genomic_DNA"/>
</dbReference>
<keyword evidence="2" id="KW-1185">Reference proteome</keyword>
<accession>A0ACD5H767</accession>
<dbReference type="Proteomes" id="UP000470022">
    <property type="component" value="Chromosome"/>
</dbReference>
<reference evidence="1" key="1">
    <citation type="submission" date="2023-06" db="EMBL/GenBank/DDBJ databases">
        <title>Complete and circular genome of Acidithiobacillus ferrianus DSM 107098.</title>
        <authorList>
            <person name="Norris P.R."/>
            <person name="Falagan C."/>
            <person name="Moya-Beltran A."/>
            <person name="Castro M."/>
            <person name="Quatrini R."/>
            <person name="Johnson D.B."/>
        </authorList>
    </citation>
    <scope>NUCLEOTIDE SEQUENCE</scope>
    <source>
        <strain evidence="1">MG</strain>
    </source>
</reference>
<sequence>MSTAAFWERRMIGGAPWLFLRGDWRVAQIDSALRSFARAKAAQDCADISMAELEAADSAMLAVLMVWVQQARQRGATLRIHDVSPALLELANLYRLQDILPLHHE</sequence>
<name>A0ACD5H767_9PROT</name>